<dbReference type="Proteomes" id="UP000214344">
    <property type="component" value="Segment"/>
</dbReference>
<evidence type="ECO:0000313" key="3">
    <source>
        <dbReference type="EMBL" id="AGS47927.1"/>
    </source>
</evidence>
<reference evidence="4" key="6">
    <citation type="submission" date="2021-06" db="EMBL/GenBank/DDBJ databases">
        <authorList>
            <person name="Xiao Q."/>
            <person name="Zhang X.X."/>
            <person name="Tang M.J."/>
        </authorList>
    </citation>
    <scope>NUCLEOTIDE SEQUENCE</scope>
    <source>
        <strain evidence="4">QF4</strain>
    </source>
</reference>
<dbReference type="EMBL" id="KC960018">
    <property type="protein sequence ID" value="AGS47927.1"/>
    <property type="molecule type" value="Genomic_DNA"/>
</dbReference>
<reference evidence="1 5" key="1">
    <citation type="journal article" date="2006" name="J. Microbiol.">
        <title>Morphological, phylogenetic and biological characteristics of Ectropis obliqua single-nucleocapsid nucleopolyhedrovirus.</title>
        <authorList>
            <person name="Ma X.C."/>
            <person name="Xu H.J."/>
            <person name="Tang M.J."/>
            <person name="Xiao Q."/>
            <person name="Hong J."/>
            <person name="Zhang C.X."/>
        </authorList>
    </citation>
    <scope>NUCLEOTIDE SEQUENCE [LARGE SCALE GENOMIC DNA]</scope>
    <source>
        <strain evidence="1 5">A1</strain>
    </source>
</reference>
<dbReference type="Pfam" id="PF05274">
    <property type="entry name" value="Baculo_E25"/>
    <property type="match status" value="1"/>
</dbReference>
<dbReference type="EMBL" id="DQ837165">
    <property type="protein sequence ID" value="ABI35756.1"/>
    <property type="molecule type" value="Genomic_DNA"/>
</dbReference>
<protein>
    <submittedName>
        <fullName evidence="3">Occlusion-derived virus envelope protein E25</fullName>
    </submittedName>
    <submittedName>
        <fullName evidence="1 2">Odv-e25</fullName>
    </submittedName>
</protein>
<reference evidence="1" key="2">
    <citation type="submission" date="2006-07" db="EMBL/GenBank/DDBJ databases">
        <authorList>
            <person name="Zhang C.-X."/>
            <person name="Yang Z.-N."/>
            <person name="Ma X.-C."/>
            <person name="Xiao Q."/>
        </authorList>
    </citation>
    <scope>NUCLEOTIDE SEQUENCE</scope>
    <source>
        <strain evidence="1">A1</strain>
    </source>
</reference>
<evidence type="ECO:0000313" key="5">
    <source>
        <dbReference type="Proteomes" id="UP000214344"/>
    </source>
</evidence>
<reference evidence="1 5" key="3">
    <citation type="journal article" date="2007" name="Virology">
        <title>Genome sequence and organization of a nucleopolyhedrovirus that infects the tea looper caterpillar, Ectropis obliqua.</title>
        <authorList>
            <person name="Ma X.C."/>
            <person name="Shang J.Y."/>
            <person name="Yang Z.N."/>
            <person name="Bao Y.Y."/>
            <person name="Xiao Q."/>
            <person name="Zhang C.X."/>
        </authorList>
    </citation>
    <scope>NUCLEOTIDE SEQUENCE [LARGE SCALE GENOMIC DNA]</scope>
    <source>
        <strain evidence="1 5">A1</strain>
    </source>
</reference>
<reference evidence="2" key="4">
    <citation type="submission" date="2010-03" db="EMBL/GenBank/DDBJ databases">
        <authorList>
            <person name="Liu W."/>
            <person name="Xue R."/>
            <person name="Cao G."/>
            <person name="Gong C."/>
        </authorList>
    </citation>
    <scope>NUCLEOTIDE SEQUENCE</scope>
    <source>
        <strain evidence="2">Suzhou</strain>
    </source>
</reference>
<keyword evidence="5" id="KW-1185">Reference proteome</keyword>
<gene>
    <name evidence="4" type="ORF">QF4000072</name>
    <name evidence="3" type="ORF">wdlz-06GM84</name>
</gene>
<evidence type="ECO:0000313" key="2">
    <source>
        <dbReference type="EMBL" id="ADG21233.1"/>
    </source>
</evidence>
<keyword evidence="3" id="KW-0946">Virion</keyword>
<dbReference type="GO" id="GO:0019031">
    <property type="term" value="C:viral envelope"/>
    <property type="evidence" value="ECO:0007669"/>
    <property type="project" value="UniProtKB-KW"/>
</dbReference>
<accession>A0EYX6</accession>
<dbReference type="OrthoDB" id="10196at10239"/>
<proteinExistence type="predicted"/>
<dbReference type="RefSeq" id="YP_874266.1">
    <property type="nucleotide sequence ID" value="NC_008586.1"/>
</dbReference>
<evidence type="ECO:0000313" key="4">
    <source>
        <dbReference type="EMBL" id="QWV59658.1"/>
    </source>
</evidence>
<sequence>MIGVIVLILIVLAVLYFLSVNNKLNSASLTDSSPSVADSSDSVQMDPQTGQYSVKLNNPKIKSLRVSYDSNGNKITKLYVAERPLSYNDVIDEGNRSVGANCVFLGTLLDNTAPGTSGASATNVVTRTTANFDVKQYKNIFIVFKNLDSQKTKENGGVCRYECEGMTYLLIDSSITSVPEIRDISYPVTVYTTNTLVQQKLIEYNYVQINDGGTLFLKNHKSFRLQ</sequence>
<dbReference type="InterPro" id="IPR007938">
    <property type="entry name" value="Baculo_ODV-E25"/>
</dbReference>
<name>A0EYX6_9ABAC</name>
<keyword evidence="3" id="KW-0261">Viral envelope protein</keyword>
<dbReference type="EMBL" id="HM002643">
    <property type="protein sequence ID" value="ADG21233.1"/>
    <property type="molecule type" value="Genomic_DNA"/>
</dbReference>
<dbReference type="KEGG" id="vg:5176483"/>
<organism evidence="1 5">
    <name type="scientific">Ectropis obliqua nucleopolyhedrovirus</name>
    <dbReference type="NCBI Taxonomy" id="59376"/>
    <lineage>
        <taxon>Viruses</taxon>
        <taxon>Viruses incertae sedis</taxon>
        <taxon>Naldaviricetes</taxon>
        <taxon>Lefavirales</taxon>
        <taxon>Baculoviridae</taxon>
        <taxon>Alphabaculovirus</taxon>
        <taxon>Alphabaculovirus ecobliquae</taxon>
    </lineage>
</organism>
<evidence type="ECO:0000313" key="1">
    <source>
        <dbReference type="EMBL" id="ABI35756.1"/>
    </source>
</evidence>
<reference evidence="3" key="5">
    <citation type="submission" date="2013-04" db="EMBL/GenBank/DDBJ databases">
        <authorList>
            <person name="Chen J."/>
            <person name="Hu Y."/>
            <person name="Yin Y."/>
            <person name="Wang B."/>
            <person name="Zhu Y."/>
        </authorList>
    </citation>
    <scope>NUCLEOTIDE SEQUENCE</scope>
    <source>
        <strain evidence="3">Unioasis 1</strain>
    </source>
</reference>
<dbReference type="EMBL" id="MZ394738">
    <property type="protein sequence ID" value="QWV59658.1"/>
    <property type="molecule type" value="Genomic_DNA"/>
</dbReference>